<dbReference type="SUPFAM" id="SSF140931">
    <property type="entry name" value="Fic-like"/>
    <property type="match status" value="1"/>
</dbReference>
<dbReference type="Gene3D" id="1.10.3290.10">
    <property type="entry name" value="Fido-like domain"/>
    <property type="match status" value="1"/>
</dbReference>
<dbReference type="Proteomes" id="UP000176377">
    <property type="component" value="Unassembled WGS sequence"/>
</dbReference>
<name>A0A1F6DB33_9BACT</name>
<reference evidence="5 6" key="1">
    <citation type="journal article" date="2016" name="Nat. Commun.">
        <title>Thousands of microbial genomes shed light on interconnected biogeochemical processes in an aquifer system.</title>
        <authorList>
            <person name="Anantharaman K."/>
            <person name="Brown C.T."/>
            <person name="Hug L.A."/>
            <person name="Sharon I."/>
            <person name="Castelle C.J."/>
            <person name="Probst A.J."/>
            <person name="Thomas B.C."/>
            <person name="Singh A."/>
            <person name="Wilkins M.J."/>
            <person name="Karaoz U."/>
            <person name="Brodie E.L."/>
            <person name="Williams K.H."/>
            <person name="Hubbard S.S."/>
            <person name="Banfield J.F."/>
        </authorList>
    </citation>
    <scope>NUCLEOTIDE SEQUENCE [LARGE SCALE GENOMIC DNA]</scope>
</reference>
<proteinExistence type="predicted"/>
<accession>A0A1F6DB33</accession>
<dbReference type="GO" id="GO:0005524">
    <property type="term" value="F:ATP binding"/>
    <property type="evidence" value="ECO:0007669"/>
    <property type="project" value="UniProtKB-KW"/>
</dbReference>
<feature type="binding site" evidence="1">
    <location>
        <position position="68"/>
    </location>
    <ligand>
        <name>ATP</name>
        <dbReference type="ChEBI" id="CHEBI:30616"/>
    </ligand>
</feature>
<gene>
    <name evidence="5" type="ORF">A2765_02375</name>
</gene>
<evidence type="ECO:0000313" key="5">
    <source>
        <dbReference type="EMBL" id="OGG58550.1"/>
    </source>
</evidence>
<dbReference type="Pfam" id="PF02661">
    <property type="entry name" value="Fic"/>
    <property type="match status" value="1"/>
</dbReference>
<dbReference type="InterPro" id="IPR048770">
    <property type="entry name" value="SoFic-like_C"/>
</dbReference>
<organism evidence="5 6">
    <name type="scientific">Candidatus Kaiserbacteria bacterium RIFCSPHIGHO2_01_FULL_56_24</name>
    <dbReference type="NCBI Taxonomy" id="1798487"/>
    <lineage>
        <taxon>Bacteria</taxon>
        <taxon>Candidatus Kaiseribacteriota</taxon>
    </lineage>
</organism>
<dbReference type="PANTHER" id="PTHR13504">
    <property type="entry name" value="FIDO DOMAIN-CONTAINING PROTEIN DDB_G0283145"/>
    <property type="match status" value="1"/>
</dbReference>
<dbReference type="InterPro" id="IPR025758">
    <property type="entry name" value="Fic/DOC_N"/>
</dbReference>
<dbReference type="InterPro" id="IPR003812">
    <property type="entry name" value="Fido"/>
</dbReference>
<feature type="binding site" evidence="1">
    <location>
        <position position="202"/>
    </location>
    <ligand>
        <name>ATP</name>
        <dbReference type="ChEBI" id="CHEBI:30616"/>
    </ligand>
</feature>
<evidence type="ECO:0000256" key="3">
    <source>
        <dbReference type="PIRSR" id="PIRSR640198-2"/>
    </source>
</evidence>
<evidence type="ECO:0000259" key="4">
    <source>
        <dbReference type="PROSITE" id="PS51459"/>
    </source>
</evidence>
<feature type="binding site" evidence="3">
    <location>
        <begin position="206"/>
        <end position="213"/>
    </location>
    <ligand>
        <name>ATP</name>
        <dbReference type="ChEBI" id="CHEBI:30616"/>
    </ligand>
</feature>
<evidence type="ECO:0000313" key="6">
    <source>
        <dbReference type="Proteomes" id="UP000176377"/>
    </source>
</evidence>
<feature type="binding site" evidence="1">
    <location>
        <begin position="207"/>
        <end position="213"/>
    </location>
    <ligand>
        <name>ATP</name>
        <dbReference type="ChEBI" id="CHEBI:30616"/>
    </ligand>
</feature>
<dbReference type="PANTHER" id="PTHR13504:SF35">
    <property type="entry name" value="PROTEIN ADENYLYLTRANSFERASE SOFIC"/>
    <property type="match status" value="1"/>
</dbReference>
<keyword evidence="1" id="KW-0547">Nucleotide-binding</keyword>
<comment type="caution">
    <text evidence="5">The sequence shown here is derived from an EMBL/GenBank/DDBJ whole genome shotgun (WGS) entry which is preliminary data.</text>
</comment>
<keyword evidence="1" id="KW-0067">ATP-binding</keyword>
<evidence type="ECO:0000256" key="1">
    <source>
        <dbReference type="PIRSR" id="PIRSR038925-1"/>
    </source>
</evidence>
<protein>
    <recommendedName>
        <fullName evidence="4">Fido domain-containing protein</fullName>
    </recommendedName>
</protein>
<dbReference type="PIRSF" id="PIRSF038925">
    <property type="entry name" value="AMP-prot_trans"/>
    <property type="match status" value="1"/>
</dbReference>
<sequence>MYDKKRPYNDLPKLPPKHDFDDVVLLKLVNKANIALSSFNGTSKILPSRTVILEPLTVKEAVASSGVENINTTVSEVFRAELFPAEEATKPQKETLHYKDALVEGLRLVTRNGFLNTNNYIDLQGVLEPKKTGIRRKEQTKEPVRIENSVTGETIYTPPEGYDLICELLKNYEEYYNDFSNEDVIDPLIKLALLHYQFEAIHPFRDGNGRTGRILMVLYLVLAKRIDLPVLFLSGYILEHRDEYYRLLRGVTEEGKWKEWVMFILNAVIRQSKDTEETIMKIKTLMDAYKKMATKESLPNSSSFIDYMFSKPVYTYKDLSEKCDVHKNTAIKYLNDLSSKGVFKKTRFKKEAIFFYPEFIKLL</sequence>
<dbReference type="InterPro" id="IPR026287">
    <property type="entry name" value="SoFic-like"/>
</dbReference>
<dbReference type="PROSITE" id="PS51459">
    <property type="entry name" value="FIDO"/>
    <property type="match status" value="1"/>
</dbReference>
<dbReference type="InterPro" id="IPR036597">
    <property type="entry name" value="Fido-like_dom_sf"/>
</dbReference>
<dbReference type="EMBL" id="MFLA01000032">
    <property type="protein sequence ID" value="OGG58550.1"/>
    <property type="molecule type" value="Genomic_DNA"/>
</dbReference>
<feature type="binding site" evidence="1">
    <location>
        <position position="244"/>
    </location>
    <ligand>
        <name>ATP</name>
        <dbReference type="ChEBI" id="CHEBI:30616"/>
    </ligand>
</feature>
<dbReference type="Pfam" id="PF21248">
    <property type="entry name" value="SoFic-like_C"/>
    <property type="match status" value="1"/>
</dbReference>
<dbReference type="InterPro" id="IPR040198">
    <property type="entry name" value="Fido_containing"/>
</dbReference>
<feature type="binding site" evidence="3">
    <location>
        <begin position="244"/>
        <end position="245"/>
    </location>
    <ligand>
        <name>ATP</name>
        <dbReference type="ChEBI" id="CHEBI:30616"/>
    </ligand>
</feature>
<feature type="active site" evidence="2">
    <location>
        <position position="202"/>
    </location>
</feature>
<evidence type="ECO:0000256" key="2">
    <source>
        <dbReference type="PIRSR" id="PIRSR640198-1"/>
    </source>
</evidence>
<dbReference type="Pfam" id="PF13784">
    <property type="entry name" value="Fic_N"/>
    <property type="match status" value="1"/>
</dbReference>
<dbReference type="AlphaFoldDB" id="A0A1F6DB33"/>
<feature type="domain" description="Fido" evidence="4">
    <location>
        <begin position="115"/>
        <end position="266"/>
    </location>
</feature>